<dbReference type="Gene3D" id="3.40.50.1820">
    <property type="entry name" value="alpha/beta hydrolase"/>
    <property type="match status" value="1"/>
</dbReference>
<protein>
    <submittedName>
        <fullName evidence="3">Soluble epoxide hydrolase</fullName>
    </submittedName>
</protein>
<dbReference type="AlphaFoldDB" id="A0A1D6GDU1"/>
<dbReference type="InterPro" id="IPR000639">
    <property type="entry name" value="Epox_hydrolase-like"/>
</dbReference>
<dbReference type="SUPFAM" id="SSF53474">
    <property type="entry name" value="alpha/beta-Hydrolases"/>
    <property type="match status" value="1"/>
</dbReference>
<evidence type="ECO:0000313" key="5">
    <source>
        <dbReference type="Proteomes" id="UP000007305"/>
    </source>
</evidence>
<dbReference type="EMBL" id="CM000781">
    <property type="protein sequence ID" value="AQK61788.1"/>
    <property type="molecule type" value="Genomic_DNA"/>
</dbReference>
<comment type="similarity">
    <text evidence="2">Belongs to the AB hydrolase superfamily. Epoxide hydrolase family.</text>
</comment>
<reference evidence="4" key="3">
    <citation type="submission" date="2019-07" db="EMBL/GenBank/DDBJ databases">
        <authorList>
            <person name="Seetharam A."/>
            <person name="Woodhouse M."/>
            <person name="Cannon E."/>
        </authorList>
    </citation>
    <scope>NUCLEOTIDE SEQUENCE [LARGE SCALE GENOMIC DNA]</scope>
    <source>
        <strain evidence="4">cv. B73</strain>
    </source>
</reference>
<dbReference type="EnsemblPlants" id="Zm00001eb211290_T001">
    <property type="protein sequence ID" value="Zm00001eb211290_P001"/>
    <property type="gene ID" value="Zm00001eb211290"/>
</dbReference>
<gene>
    <name evidence="3" type="ORF">ZEAMMB73_Zm00001d012907</name>
</gene>
<evidence type="ECO:0000313" key="4">
    <source>
        <dbReference type="EnsemblPlants" id="Zm00001eb211290_P001"/>
    </source>
</evidence>
<dbReference type="PRINTS" id="PR00412">
    <property type="entry name" value="EPOXHYDRLASE"/>
</dbReference>
<name>A0A1D6GDU1_MAIZE</name>
<dbReference type="PANTHER" id="PTHR43329">
    <property type="entry name" value="EPOXIDE HYDROLASE"/>
    <property type="match status" value="1"/>
</dbReference>
<dbReference type="OMA" id="AGAAHCI"/>
<dbReference type="Proteomes" id="UP000007305">
    <property type="component" value="Chromosome 5"/>
</dbReference>
<sequence>MQEPGVAEKEFSPANARYLMKRILCNRFTFSAAGGENPAPEDAAEEEALPPWLTEEDVGHFASEFERTGFTGPINYYRNMDRNWELAAPWADAKVRVPTRFIVGDGDLTYQHPGIQDYIHKGGFEADVPGLESVVVIPGAGHFVQQEKADKVSQHIYDFISKF</sequence>
<reference evidence="3" key="2">
    <citation type="submission" date="2015-12" db="EMBL/GenBank/DDBJ databases">
        <title>Update maize B73 reference genome by single molecule sequencing technologies.</title>
        <authorList>
            <consortium name="Maize Genome Sequencing Project"/>
            <person name="Ware D."/>
        </authorList>
    </citation>
    <scope>NUCLEOTIDE SEQUENCE</scope>
    <source>
        <tissue evidence="3">Seedling</tissue>
    </source>
</reference>
<evidence type="ECO:0000313" key="3">
    <source>
        <dbReference type="EMBL" id="AQK61788.1"/>
    </source>
</evidence>
<dbReference type="GO" id="GO:0016787">
    <property type="term" value="F:hydrolase activity"/>
    <property type="evidence" value="ECO:0007669"/>
    <property type="project" value="UniProtKB-KW"/>
</dbReference>
<accession>A0A1D6GDU1</accession>
<dbReference type="eggNOG" id="KOG4178">
    <property type="taxonomic scope" value="Eukaryota"/>
</dbReference>
<evidence type="ECO:0000256" key="1">
    <source>
        <dbReference type="ARBA" id="ARBA00022801"/>
    </source>
</evidence>
<keyword evidence="5" id="KW-1185">Reference proteome</keyword>
<evidence type="ECO:0000256" key="2">
    <source>
        <dbReference type="ARBA" id="ARBA00038334"/>
    </source>
</evidence>
<reference evidence="4" key="4">
    <citation type="submission" date="2021-05" db="UniProtKB">
        <authorList>
            <consortium name="EnsemblPlants"/>
        </authorList>
    </citation>
    <scope>IDENTIFICATION</scope>
    <source>
        <strain evidence="4">cv. B73</strain>
    </source>
</reference>
<proteinExistence type="inferred from homology"/>
<dbReference type="PaxDb" id="4577-GRMZM2G354956_P01"/>
<dbReference type="Gramene" id="Zm00001eb211290_T001">
    <property type="protein sequence ID" value="Zm00001eb211290_P001"/>
    <property type="gene ID" value="Zm00001eb211290"/>
</dbReference>
<dbReference type="InterPro" id="IPR029058">
    <property type="entry name" value="AB_hydrolase_fold"/>
</dbReference>
<organism evidence="3">
    <name type="scientific">Zea mays</name>
    <name type="common">Maize</name>
    <dbReference type="NCBI Taxonomy" id="4577"/>
    <lineage>
        <taxon>Eukaryota</taxon>
        <taxon>Viridiplantae</taxon>
        <taxon>Streptophyta</taxon>
        <taxon>Embryophyta</taxon>
        <taxon>Tracheophyta</taxon>
        <taxon>Spermatophyta</taxon>
        <taxon>Magnoliopsida</taxon>
        <taxon>Liliopsida</taxon>
        <taxon>Poales</taxon>
        <taxon>Poaceae</taxon>
        <taxon>PACMAD clade</taxon>
        <taxon>Panicoideae</taxon>
        <taxon>Andropogonodae</taxon>
        <taxon>Andropogoneae</taxon>
        <taxon>Tripsacinae</taxon>
        <taxon>Zea</taxon>
    </lineage>
</organism>
<keyword evidence="1 3" id="KW-0378">Hydrolase</keyword>
<reference evidence="5" key="1">
    <citation type="journal article" date="2009" name="Science">
        <title>The B73 maize genome: complexity, diversity, and dynamics.</title>
        <authorList>
            <person name="Schnable P.S."/>
            <person name="Ware D."/>
            <person name="Fulton R.S."/>
            <person name="Stein J.C."/>
            <person name="Wei F."/>
            <person name="Pasternak S."/>
            <person name="Liang C."/>
            <person name="Zhang J."/>
            <person name="Fulton L."/>
            <person name="Graves T.A."/>
            <person name="Minx P."/>
            <person name="Reily A.D."/>
            <person name="Courtney L."/>
            <person name="Kruchowski S.S."/>
            <person name="Tomlinson C."/>
            <person name="Strong C."/>
            <person name="Delehaunty K."/>
            <person name="Fronick C."/>
            <person name="Courtney B."/>
            <person name="Rock S.M."/>
            <person name="Belter E."/>
            <person name="Du F."/>
            <person name="Kim K."/>
            <person name="Abbott R.M."/>
            <person name="Cotton M."/>
            <person name="Levy A."/>
            <person name="Marchetto P."/>
            <person name="Ochoa K."/>
            <person name="Jackson S.M."/>
            <person name="Gillam B."/>
            <person name="Chen W."/>
            <person name="Yan L."/>
            <person name="Higginbotham J."/>
            <person name="Cardenas M."/>
            <person name="Waligorski J."/>
            <person name="Applebaum E."/>
            <person name="Phelps L."/>
            <person name="Falcone J."/>
            <person name="Kanchi K."/>
            <person name="Thane T."/>
            <person name="Scimone A."/>
            <person name="Thane N."/>
            <person name="Henke J."/>
            <person name="Wang T."/>
            <person name="Ruppert J."/>
            <person name="Shah N."/>
            <person name="Rotter K."/>
            <person name="Hodges J."/>
            <person name="Ingenthron E."/>
            <person name="Cordes M."/>
            <person name="Kohlberg S."/>
            <person name="Sgro J."/>
            <person name="Delgado B."/>
            <person name="Mead K."/>
            <person name="Chinwalla A."/>
            <person name="Leonard S."/>
            <person name="Crouse K."/>
            <person name="Collura K."/>
            <person name="Kudrna D."/>
            <person name="Currie J."/>
            <person name="He R."/>
            <person name="Angelova A."/>
            <person name="Rajasekar S."/>
            <person name="Mueller T."/>
            <person name="Lomeli R."/>
            <person name="Scara G."/>
            <person name="Ko A."/>
            <person name="Delaney K."/>
            <person name="Wissotski M."/>
            <person name="Lopez G."/>
            <person name="Campos D."/>
            <person name="Braidotti M."/>
            <person name="Ashley E."/>
            <person name="Golser W."/>
            <person name="Kim H."/>
            <person name="Lee S."/>
            <person name="Lin J."/>
            <person name="Dujmic Z."/>
            <person name="Kim W."/>
            <person name="Talag J."/>
            <person name="Zuccolo A."/>
            <person name="Fan C."/>
            <person name="Sebastian A."/>
            <person name="Kramer M."/>
            <person name="Spiegel L."/>
            <person name="Nascimento L."/>
            <person name="Zutavern T."/>
            <person name="Miller B."/>
            <person name="Ambroise C."/>
            <person name="Muller S."/>
            <person name="Spooner W."/>
            <person name="Narechania A."/>
            <person name="Ren L."/>
            <person name="Wei S."/>
            <person name="Kumari S."/>
            <person name="Faga B."/>
            <person name="Levy M.J."/>
            <person name="McMahan L."/>
            <person name="Van Buren P."/>
            <person name="Vaughn M.W."/>
            <person name="Ying K."/>
            <person name="Yeh C.-T."/>
            <person name="Emrich S.J."/>
            <person name="Jia Y."/>
            <person name="Kalyanaraman A."/>
            <person name="Hsia A.-P."/>
            <person name="Barbazuk W.B."/>
            <person name="Baucom R.S."/>
            <person name="Brutnell T.P."/>
            <person name="Carpita N.C."/>
            <person name="Chaparro C."/>
            <person name="Chia J.-M."/>
            <person name="Deragon J.-M."/>
            <person name="Estill J.C."/>
            <person name="Fu Y."/>
            <person name="Jeddeloh J.A."/>
            <person name="Han Y."/>
            <person name="Lee H."/>
            <person name="Li P."/>
            <person name="Lisch D.R."/>
            <person name="Liu S."/>
            <person name="Liu Z."/>
            <person name="Nagel D.H."/>
            <person name="McCann M.C."/>
            <person name="SanMiguel P."/>
            <person name="Myers A.M."/>
            <person name="Nettleton D."/>
            <person name="Nguyen J."/>
            <person name="Penning B.W."/>
            <person name="Ponnala L."/>
            <person name="Schneider K.L."/>
            <person name="Schwartz D.C."/>
            <person name="Sharma A."/>
            <person name="Soderlund C."/>
            <person name="Springer N.M."/>
            <person name="Sun Q."/>
            <person name="Wang H."/>
            <person name="Waterman M."/>
            <person name="Westerman R."/>
            <person name="Wolfgruber T.K."/>
            <person name="Yang L."/>
            <person name="Yu Y."/>
            <person name="Zhang L."/>
            <person name="Zhou S."/>
            <person name="Zhu Q."/>
            <person name="Bennetzen J.L."/>
            <person name="Dawe R.K."/>
            <person name="Jiang J."/>
            <person name="Jiang N."/>
            <person name="Presting G.G."/>
            <person name="Wessler S.R."/>
            <person name="Aluru S."/>
            <person name="Martienssen R.A."/>
            <person name="Clifton S.W."/>
            <person name="McCombie W.R."/>
            <person name="Wing R.A."/>
            <person name="Wilson R.K."/>
        </authorList>
    </citation>
    <scope>NUCLEOTIDE SEQUENCE [LARGE SCALE GENOMIC DNA]</scope>
    <source>
        <strain evidence="5">cv. B73</strain>
    </source>
</reference>
<dbReference type="SMR" id="A0A1D6GDU1"/>
<dbReference type="STRING" id="4577.A0A1D6GDU1"/>